<dbReference type="InterPro" id="IPR036644">
    <property type="entry name" value="FTR_bsu_sf"/>
</dbReference>
<keyword evidence="2" id="KW-1185">Reference proteome</keyword>
<dbReference type="GO" id="GO:0016730">
    <property type="term" value="F:oxidoreductase activity, acting on iron-sulfur proteins as donors"/>
    <property type="evidence" value="ECO:0007669"/>
    <property type="project" value="InterPro"/>
</dbReference>
<proteinExistence type="predicted"/>
<accession>A0AAF0D5L6</accession>
<dbReference type="Gene3D" id="3.90.460.10">
    <property type="entry name" value="Ferredoxin thioredoxin reductase catalytic beta subunit"/>
    <property type="match status" value="1"/>
</dbReference>
<name>A0AAF0D5L6_9CAUD</name>
<dbReference type="Proteomes" id="UP001241835">
    <property type="component" value="Segment"/>
</dbReference>
<protein>
    <submittedName>
        <fullName evidence="1">Ferredoxin-thioredoxin reductase</fullName>
    </submittedName>
</protein>
<evidence type="ECO:0000313" key="1">
    <source>
        <dbReference type="EMBL" id="WEU69833.1"/>
    </source>
</evidence>
<sequence>MIQILRKEGWELNPNDKVVNAILRRCEANNGECPCHNTGKDKRCPCSDYRENDVCHCSLYIKREQLIPSIDLSKIPSGMDIEAFVKAWQTAQESPLIVVEGVPQ</sequence>
<dbReference type="EMBL" id="OQ198717">
    <property type="protein sequence ID" value="WEU69833.1"/>
    <property type="molecule type" value="Genomic_DNA"/>
</dbReference>
<organism evidence="1 2">
    <name type="scientific">Kehishuvirus sp. 'tikkala'</name>
    <dbReference type="NCBI Taxonomy" id="3028513"/>
    <lineage>
        <taxon>Viruses</taxon>
        <taxon>Duplodnaviria</taxon>
        <taxon>Heunggongvirae</taxon>
        <taxon>Uroviricota</taxon>
        <taxon>Caudoviricetes</taxon>
        <taxon>Crassvirales</taxon>
        <taxon>Steigviridae</taxon>
        <taxon>Asinivirinae</taxon>
        <taxon>Kehishuvirus</taxon>
    </lineage>
</organism>
<dbReference type="SUPFAM" id="SSF57662">
    <property type="entry name" value="Ferredoxin thioredoxin reductase (FTR), catalytic beta chain"/>
    <property type="match status" value="1"/>
</dbReference>
<evidence type="ECO:0000313" key="2">
    <source>
        <dbReference type="Proteomes" id="UP001241835"/>
    </source>
</evidence>
<reference evidence="1 2" key="1">
    <citation type="submission" date="2023-01" db="EMBL/GenBank/DDBJ databases">
        <title>New crAssphage isolates infecting Bacteroides cellulosilyticus.</title>
        <authorList>
            <person name="Papudeshi B."/>
            <person name="Vega A.A."/>
            <person name="Souza C."/>
            <person name="Giles S.K."/>
            <person name="Mallawaarachchi V."/>
            <person name="Roach M.J."/>
            <person name="An M."/>
            <person name="Jacobson N."/>
            <person name="McNair K."/>
            <person name="Mora M.F."/>
            <person name="Pastrana K."/>
            <person name="Leigh C."/>
            <person name="Cram C."/>
            <person name="Plewa W.S."/>
            <person name="Grigson S.R."/>
            <person name="Bouras G.S."/>
            <person name="Decewicz P."/>
            <person name="Luque A."/>
            <person name="Droit L."/>
            <person name="Handley S."/>
            <person name="Segall A.M."/>
            <person name="Dinsdale E.A."/>
            <person name="Edwards R.A."/>
        </authorList>
    </citation>
    <scope>NUCLEOTIDE SEQUENCE [LARGE SCALE GENOMIC DNA]</scope>
    <source>
        <strain evidence="1">Bc01</strain>
    </source>
</reference>